<organism evidence="2 3">
    <name type="scientific">Methylocystis iwaonis</name>
    <dbReference type="NCBI Taxonomy" id="2885079"/>
    <lineage>
        <taxon>Bacteria</taxon>
        <taxon>Pseudomonadati</taxon>
        <taxon>Pseudomonadota</taxon>
        <taxon>Alphaproteobacteria</taxon>
        <taxon>Hyphomicrobiales</taxon>
        <taxon>Methylocystaceae</taxon>
        <taxon>Methylocystis</taxon>
    </lineage>
</organism>
<evidence type="ECO:0000313" key="3">
    <source>
        <dbReference type="Proteomes" id="UP001317629"/>
    </source>
</evidence>
<protein>
    <recommendedName>
        <fullName evidence="4">Prepilin-type N-terminal cleavage/methylation domain-containing protein</fullName>
    </recommendedName>
</protein>
<dbReference type="EMBL" id="AP027142">
    <property type="protein sequence ID" value="BDV34761.1"/>
    <property type="molecule type" value="Genomic_DNA"/>
</dbReference>
<keyword evidence="1" id="KW-1133">Transmembrane helix</keyword>
<evidence type="ECO:0008006" key="4">
    <source>
        <dbReference type="Google" id="ProtNLM"/>
    </source>
</evidence>
<dbReference type="Proteomes" id="UP001317629">
    <property type="component" value="Chromosome"/>
</dbReference>
<evidence type="ECO:0000313" key="2">
    <source>
        <dbReference type="EMBL" id="BDV34761.1"/>
    </source>
</evidence>
<feature type="transmembrane region" description="Helical" evidence="1">
    <location>
        <begin position="12"/>
        <end position="34"/>
    </location>
</feature>
<sequence>MKRRAPDGFTLLELLLAISILSLITGSILGGIHLGRRTWEASRAGDALDEVESAVRATTGLISRSYLVQTEPAMQTTQPGTSGSFRGARDACRFIALSEGGGQWGGLIVTEIGVDNGPDGPELAVWTKPYRPTDGIAPARAGMRKTVILSNLADLQFSFFGSQQQAPMGLPQQGPPPAWSQIWKSQTGMPILVSVKIAANRMGHTLAADATVALRQQ</sequence>
<dbReference type="InterPro" id="IPR012902">
    <property type="entry name" value="N_methyl_site"/>
</dbReference>
<dbReference type="RefSeq" id="WP_281928031.1">
    <property type="nucleotide sequence ID" value="NZ_AP027142.1"/>
</dbReference>
<evidence type="ECO:0000256" key="1">
    <source>
        <dbReference type="SAM" id="Phobius"/>
    </source>
</evidence>
<reference evidence="2 3" key="1">
    <citation type="journal article" date="2023" name="Int. J. Syst. Evol. Microbiol.">
        <title>Methylocystis iwaonis sp. nov., a type II methane-oxidizing bacterium from surface soil of a rice paddy field in Japan, and emended description of the genus Methylocystis (ex Whittenbury et al. 1970) Bowman et al. 1993.</title>
        <authorList>
            <person name="Kaise H."/>
            <person name="Sawadogo J.B."/>
            <person name="Alam M.S."/>
            <person name="Ueno C."/>
            <person name="Dianou D."/>
            <person name="Shinjo R."/>
            <person name="Asakawa S."/>
        </authorList>
    </citation>
    <scope>NUCLEOTIDE SEQUENCE [LARGE SCALE GENOMIC DNA]</scope>
    <source>
        <strain evidence="2 3">SS37A-Re</strain>
    </source>
</reference>
<gene>
    <name evidence="2" type="ORF">SS37A_22900</name>
</gene>
<dbReference type="NCBIfam" id="TIGR02532">
    <property type="entry name" value="IV_pilin_GFxxxE"/>
    <property type="match status" value="1"/>
</dbReference>
<keyword evidence="1" id="KW-0472">Membrane</keyword>
<keyword evidence="1" id="KW-0812">Transmembrane</keyword>
<accession>A0ABM8EA25</accession>
<dbReference type="Pfam" id="PF07963">
    <property type="entry name" value="N_methyl"/>
    <property type="match status" value="1"/>
</dbReference>
<proteinExistence type="predicted"/>
<keyword evidence="3" id="KW-1185">Reference proteome</keyword>
<name>A0ABM8EA25_9HYPH</name>